<name>A0A9W6NQY6_9ACTN</name>
<gene>
    <name evidence="2" type="ORF">GCM10017581_073690</name>
</gene>
<dbReference type="InterPro" id="IPR025164">
    <property type="entry name" value="Toastrack_DUF4097"/>
</dbReference>
<organism evidence="2 3">
    <name type="scientific">Dactylosporangium matsuzakiense</name>
    <dbReference type="NCBI Taxonomy" id="53360"/>
    <lineage>
        <taxon>Bacteria</taxon>
        <taxon>Bacillati</taxon>
        <taxon>Actinomycetota</taxon>
        <taxon>Actinomycetes</taxon>
        <taxon>Micromonosporales</taxon>
        <taxon>Micromonosporaceae</taxon>
        <taxon>Dactylosporangium</taxon>
    </lineage>
</organism>
<reference evidence="2" key="1">
    <citation type="journal article" date="2014" name="Int. J. Syst. Evol. Microbiol.">
        <title>Complete genome sequence of Corynebacterium casei LMG S-19264T (=DSM 44701T), isolated from a smear-ripened cheese.</title>
        <authorList>
            <consortium name="US DOE Joint Genome Institute (JGI-PGF)"/>
            <person name="Walter F."/>
            <person name="Albersmeier A."/>
            <person name="Kalinowski J."/>
            <person name="Ruckert C."/>
        </authorList>
    </citation>
    <scope>NUCLEOTIDE SEQUENCE</scope>
    <source>
        <strain evidence="2">VKM Ac-1321</strain>
    </source>
</reference>
<reference evidence="2" key="2">
    <citation type="submission" date="2023-01" db="EMBL/GenBank/DDBJ databases">
        <authorList>
            <person name="Sun Q."/>
            <person name="Evtushenko L."/>
        </authorList>
    </citation>
    <scope>NUCLEOTIDE SEQUENCE</scope>
    <source>
        <strain evidence="2">VKM Ac-1321</strain>
    </source>
</reference>
<evidence type="ECO:0000313" key="3">
    <source>
        <dbReference type="Proteomes" id="UP001143480"/>
    </source>
</evidence>
<dbReference type="Pfam" id="PF13349">
    <property type="entry name" value="DUF4097"/>
    <property type="match status" value="1"/>
</dbReference>
<comment type="caution">
    <text evidence="2">The sequence shown here is derived from an EMBL/GenBank/DDBJ whole genome shotgun (WGS) entry which is preliminary data.</text>
</comment>
<sequence>MPTFDTPAPVAVTVVLDTGRVRCVATQRRDTAVAVLPAGTSAAAIAAAEQTTIEHGAGLLTVSAPHRAILRPGGGIDVFLEVPAGSSLEVHTVRADIRTEGELGDCRFSTVTGPIHLEHVGALRVSTSGSDVVAGYVAGVVDVQGATASVRLQECAADVAVSTANGGITVVRAAGSVRAKTANGSIRVGELVRGTAELSTARGSVEIGIAPGTAAHVDARSTLGSVHNLLEVRTGPEGFAERVNVHARTWYGTITIQRAMP</sequence>
<protein>
    <recommendedName>
        <fullName evidence="1">DUF4097 domain-containing protein</fullName>
    </recommendedName>
</protein>
<feature type="domain" description="DUF4097" evidence="1">
    <location>
        <begin position="79"/>
        <end position="228"/>
    </location>
</feature>
<keyword evidence="3" id="KW-1185">Reference proteome</keyword>
<proteinExistence type="predicted"/>
<dbReference type="EMBL" id="BSFP01000060">
    <property type="protein sequence ID" value="GLL05622.1"/>
    <property type="molecule type" value="Genomic_DNA"/>
</dbReference>
<accession>A0A9W6NQY6</accession>
<dbReference type="AlphaFoldDB" id="A0A9W6NQY6"/>
<evidence type="ECO:0000259" key="1">
    <source>
        <dbReference type="Pfam" id="PF13349"/>
    </source>
</evidence>
<dbReference type="Proteomes" id="UP001143480">
    <property type="component" value="Unassembled WGS sequence"/>
</dbReference>
<evidence type="ECO:0000313" key="2">
    <source>
        <dbReference type="EMBL" id="GLL05622.1"/>
    </source>
</evidence>